<protein>
    <submittedName>
        <fullName evidence="1">Uncharacterized protein</fullName>
    </submittedName>
</protein>
<reference evidence="2" key="3">
    <citation type="journal article" date="2010" name="Genome Res.">
        <title>Population genomic sequencing of Coccidioides fungi reveals recent hybridization and transposon control.</title>
        <authorList>
            <person name="Neafsey D.E."/>
            <person name="Barker B.M."/>
            <person name="Sharpton T.J."/>
            <person name="Stajich J.E."/>
            <person name="Park D.J."/>
            <person name="Whiston E."/>
            <person name="Hung C.-Y."/>
            <person name="McMahan C."/>
            <person name="White J."/>
            <person name="Sykes S."/>
            <person name="Heiman D."/>
            <person name="Young S."/>
            <person name="Zeng Q."/>
            <person name="Abouelleil A."/>
            <person name="Aftuck L."/>
            <person name="Bessette D."/>
            <person name="Brown A."/>
            <person name="FitzGerald M."/>
            <person name="Lui A."/>
            <person name="Macdonald J.P."/>
            <person name="Priest M."/>
            <person name="Orbach M.J."/>
            <person name="Galgiani J.N."/>
            <person name="Kirkland T.N."/>
            <person name="Cole G.T."/>
            <person name="Birren B.W."/>
            <person name="Henn M.R."/>
            <person name="Taylor J.W."/>
            <person name="Rounsley S.D."/>
        </authorList>
    </citation>
    <scope>NUCLEOTIDE SEQUENCE [LARGE SCALE GENOMIC DNA]</scope>
    <source>
        <strain evidence="2">RMSCC 3488</strain>
    </source>
</reference>
<name>A0A0J6F6D4_COCPO</name>
<reference evidence="1 2" key="1">
    <citation type="submission" date="2007-06" db="EMBL/GenBank/DDBJ databases">
        <title>The Genome Sequence of Coccidioides posadasii RMSCC_3488.</title>
        <authorList>
            <consortium name="Coccidioides Genome Resources Consortium"/>
            <consortium name="The Broad Institute Genome Sequencing Platform"/>
            <person name="Henn M.R."/>
            <person name="Sykes S."/>
            <person name="Young S."/>
            <person name="Jaffe D."/>
            <person name="Berlin A."/>
            <person name="Alvarez P."/>
            <person name="Butler J."/>
            <person name="Gnerre S."/>
            <person name="Grabherr M."/>
            <person name="Mauceli E."/>
            <person name="Brockman W."/>
            <person name="Kodira C."/>
            <person name="Alvarado L."/>
            <person name="Zeng Q."/>
            <person name="Crawford M."/>
            <person name="Antoine C."/>
            <person name="Devon K."/>
            <person name="Galgiani J."/>
            <person name="Orsborn K."/>
            <person name="Lewis M.L."/>
            <person name="Nusbaum C."/>
            <person name="Galagan J."/>
            <person name="Birren B."/>
        </authorList>
    </citation>
    <scope>NUCLEOTIDE SEQUENCE [LARGE SCALE GENOMIC DNA]</scope>
    <source>
        <strain evidence="1 2">RMSCC 3488</strain>
    </source>
</reference>
<dbReference type="VEuPathDB" id="FungiDB:CPAG_02076"/>
<organism evidence="1 2">
    <name type="scientific">Coccidioides posadasii RMSCC 3488</name>
    <dbReference type="NCBI Taxonomy" id="454284"/>
    <lineage>
        <taxon>Eukaryota</taxon>
        <taxon>Fungi</taxon>
        <taxon>Dikarya</taxon>
        <taxon>Ascomycota</taxon>
        <taxon>Pezizomycotina</taxon>
        <taxon>Eurotiomycetes</taxon>
        <taxon>Eurotiomycetidae</taxon>
        <taxon>Onygenales</taxon>
        <taxon>Onygenaceae</taxon>
        <taxon>Coccidioides</taxon>
    </lineage>
</organism>
<dbReference type="Proteomes" id="UP000054567">
    <property type="component" value="Unassembled WGS sequence"/>
</dbReference>
<evidence type="ECO:0000313" key="2">
    <source>
        <dbReference type="Proteomes" id="UP000054567"/>
    </source>
</evidence>
<proteinExistence type="predicted"/>
<dbReference type="EMBL" id="DS268109">
    <property type="protein sequence ID" value="KMM65733.1"/>
    <property type="molecule type" value="Genomic_DNA"/>
</dbReference>
<accession>A0A0J6F6D4</accession>
<dbReference type="AlphaFoldDB" id="A0A0J6F6D4"/>
<evidence type="ECO:0000313" key="1">
    <source>
        <dbReference type="EMBL" id="KMM65733.1"/>
    </source>
</evidence>
<sequence length="102" mass="11705">MIEDIFRRRRFTPLGALWSLPESISSSFQNFAKEHFSCFMALVHRLHLPALTPAIGHQIVIWSRAVVPQQRAPAPRRAFQHGPGGDDVMRDARLTSLFRVKR</sequence>
<gene>
    <name evidence="1" type="ORF">CPAG_02076</name>
</gene>
<reference evidence="2" key="2">
    <citation type="journal article" date="2009" name="Genome Res.">
        <title>Comparative genomic analyses of the human fungal pathogens Coccidioides and their relatives.</title>
        <authorList>
            <person name="Sharpton T.J."/>
            <person name="Stajich J.E."/>
            <person name="Rounsley S.D."/>
            <person name="Gardner M.J."/>
            <person name="Wortman J.R."/>
            <person name="Jordar V.S."/>
            <person name="Maiti R."/>
            <person name="Kodira C.D."/>
            <person name="Neafsey D.E."/>
            <person name="Zeng Q."/>
            <person name="Hung C.-Y."/>
            <person name="McMahan C."/>
            <person name="Muszewska A."/>
            <person name="Grynberg M."/>
            <person name="Mandel M.A."/>
            <person name="Kellner E.M."/>
            <person name="Barker B.M."/>
            <person name="Galgiani J.N."/>
            <person name="Orbach M.J."/>
            <person name="Kirkland T.N."/>
            <person name="Cole G.T."/>
            <person name="Henn M.R."/>
            <person name="Birren B.W."/>
            <person name="Taylor J.W."/>
        </authorList>
    </citation>
    <scope>NUCLEOTIDE SEQUENCE [LARGE SCALE GENOMIC DNA]</scope>
    <source>
        <strain evidence="2">RMSCC 3488</strain>
    </source>
</reference>